<dbReference type="Gene3D" id="1.10.10.10">
    <property type="entry name" value="Winged helix-like DNA-binding domain superfamily/Winged helix DNA-binding domain"/>
    <property type="match status" value="1"/>
</dbReference>
<dbReference type="InterPro" id="IPR008920">
    <property type="entry name" value="TF_FadR/GntR_C"/>
</dbReference>
<dbReference type="InterPro" id="IPR000524">
    <property type="entry name" value="Tscrpt_reg_HTH_GntR"/>
</dbReference>
<dbReference type="PANTHER" id="PTHR43537:SF24">
    <property type="entry name" value="GLUCONATE OPERON TRANSCRIPTIONAL REPRESSOR"/>
    <property type="match status" value="1"/>
</dbReference>
<evidence type="ECO:0000259" key="4">
    <source>
        <dbReference type="PROSITE" id="PS50949"/>
    </source>
</evidence>
<dbReference type="SUPFAM" id="SSF46785">
    <property type="entry name" value="Winged helix' DNA-binding domain"/>
    <property type="match status" value="1"/>
</dbReference>
<dbReference type="SMART" id="SM00895">
    <property type="entry name" value="FCD"/>
    <property type="match status" value="1"/>
</dbReference>
<dbReference type="Pfam" id="PF07729">
    <property type="entry name" value="FCD"/>
    <property type="match status" value="1"/>
</dbReference>
<dbReference type="SMART" id="SM00345">
    <property type="entry name" value="HTH_GNTR"/>
    <property type="match status" value="1"/>
</dbReference>
<dbReference type="InterPro" id="IPR011711">
    <property type="entry name" value="GntR_C"/>
</dbReference>
<evidence type="ECO:0000313" key="6">
    <source>
        <dbReference type="Proteomes" id="UP000321816"/>
    </source>
</evidence>
<evidence type="ECO:0000256" key="3">
    <source>
        <dbReference type="ARBA" id="ARBA00023163"/>
    </source>
</evidence>
<sequence>MKFPVDRMNTSSKGEEIAALLRYEIISGQIKPGDTISENSVASLYNASRSPSREALKILKSEGLLELKRLGAEIVGMSLEDIEELNDIRFLVEGFAMKECAKKQTASLVASLNFIVEKMRIAIEEKDFVELAFQDIAFHEAIIKASEHKRILHLWNSIDKVIITALLIATEKRLATEENFEEFLIQKHLNIIHSIKKGIPDEIESDLQEHFLDTRASVNRSVFTNNKVIKEE</sequence>
<proteinExistence type="predicted"/>
<feature type="domain" description="HTH gntR-type" evidence="4">
    <location>
        <begin position="11"/>
        <end position="78"/>
    </location>
</feature>
<dbReference type="PANTHER" id="PTHR43537">
    <property type="entry name" value="TRANSCRIPTIONAL REGULATOR, GNTR FAMILY"/>
    <property type="match status" value="1"/>
</dbReference>
<dbReference type="GO" id="GO:0003677">
    <property type="term" value="F:DNA binding"/>
    <property type="evidence" value="ECO:0007669"/>
    <property type="project" value="UniProtKB-KW"/>
</dbReference>
<dbReference type="AlphaFoldDB" id="A0A5C7F189"/>
<dbReference type="GO" id="GO:0003700">
    <property type="term" value="F:DNA-binding transcription factor activity"/>
    <property type="evidence" value="ECO:0007669"/>
    <property type="project" value="InterPro"/>
</dbReference>
<keyword evidence="1" id="KW-0805">Transcription regulation</keyword>
<keyword evidence="6" id="KW-1185">Reference proteome</keyword>
<dbReference type="PROSITE" id="PS50949">
    <property type="entry name" value="HTH_GNTR"/>
    <property type="match status" value="1"/>
</dbReference>
<keyword evidence="2" id="KW-0238">DNA-binding</keyword>
<accession>A0A5C7F189</accession>
<dbReference type="EMBL" id="CP144914">
    <property type="protein sequence ID" value="WWD78974.1"/>
    <property type="molecule type" value="Genomic_DNA"/>
</dbReference>
<gene>
    <name evidence="5" type="ORF">FTX54_011125</name>
</gene>
<protein>
    <submittedName>
        <fullName evidence="5">GntR family transcriptional regulator</fullName>
    </submittedName>
</protein>
<dbReference type="Proteomes" id="UP000321816">
    <property type="component" value="Chromosome"/>
</dbReference>
<reference evidence="5 6" key="1">
    <citation type="submission" date="2024-01" db="EMBL/GenBank/DDBJ databases">
        <title>Complete Genome Sequence of Alkalicoccus halolimnae BZ-SZ-XJ29T, a Moderately Halophilic Bacterium Isolated from a Salt Lake.</title>
        <authorList>
            <person name="Zhao B."/>
        </authorList>
    </citation>
    <scope>NUCLEOTIDE SEQUENCE [LARGE SCALE GENOMIC DNA]</scope>
    <source>
        <strain evidence="5 6">BZ-SZ-XJ29</strain>
    </source>
</reference>
<dbReference type="RefSeq" id="WP_147804728.1">
    <property type="nucleotide sequence ID" value="NZ_CP144914.1"/>
</dbReference>
<keyword evidence="3" id="KW-0804">Transcription</keyword>
<dbReference type="KEGG" id="ahal:FTX54_011125"/>
<dbReference type="Gene3D" id="1.20.120.530">
    <property type="entry name" value="GntR ligand-binding domain-like"/>
    <property type="match status" value="1"/>
</dbReference>
<dbReference type="InterPro" id="IPR036388">
    <property type="entry name" value="WH-like_DNA-bd_sf"/>
</dbReference>
<evidence type="ECO:0000313" key="5">
    <source>
        <dbReference type="EMBL" id="WWD78974.1"/>
    </source>
</evidence>
<organism evidence="5 6">
    <name type="scientific">Alkalicoccus halolimnae</name>
    <dbReference type="NCBI Taxonomy" id="1667239"/>
    <lineage>
        <taxon>Bacteria</taxon>
        <taxon>Bacillati</taxon>
        <taxon>Bacillota</taxon>
        <taxon>Bacilli</taxon>
        <taxon>Bacillales</taxon>
        <taxon>Bacillaceae</taxon>
        <taxon>Alkalicoccus</taxon>
    </lineage>
</organism>
<evidence type="ECO:0000256" key="1">
    <source>
        <dbReference type="ARBA" id="ARBA00023015"/>
    </source>
</evidence>
<dbReference type="SUPFAM" id="SSF48008">
    <property type="entry name" value="GntR ligand-binding domain-like"/>
    <property type="match status" value="1"/>
</dbReference>
<name>A0A5C7F189_9BACI</name>
<dbReference type="InterPro" id="IPR036390">
    <property type="entry name" value="WH_DNA-bd_sf"/>
</dbReference>
<dbReference type="CDD" id="cd07377">
    <property type="entry name" value="WHTH_GntR"/>
    <property type="match status" value="1"/>
</dbReference>
<dbReference type="OrthoDB" id="368257at2"/>
<dbReference type="Pfam" id="PF00392">
    <property type="entry name" value="GntR"/>
    <property type="match status" value="1"/>
</dbReference>
<evidence type="ECO:0000256" key="2">
    <source>
        <dbReference type="ARBA" id="ARBA00023125"/>
    </source>
</evidence>